<sequence length="71" mass="7644">MGDPAQLLSQGRDQLPQDCALILAQATRRCTLYAANRYKIAKGALTTAPLHADFPCQAFTATIRGYESVCG</sequence>
<dbReference type="AlphaFoldDB" id="A0A2M8PE62"/>
<dbReference type="Proteomes" id="UP000229681">
    <property type="component" value="Unassembled WGS sequence"/>
</dbReference>
<reference evidence="1 2" key="1">
    <citation type="submission" date="2017-11" db="EMBL/GenBank/DDBJ databases">
        <title>Evolution of Phototrophy in the Chloroflexi Phylum Driven by Horizontal Gene Transfer.</title>
        <authorList>
            <person name="Ward L.M."/>
            <person name="Hemp J."/>
            <person name="Shih P.M."/>
            <person name="Mcglynn S.E."/>
            <person name="Fischer W."/>
        </authorList>
    </citation>
    <scope>NUCLEOTIDE SEQUENCE [LARGE SCALE GENOMIC DNA]</scope>
    <source>
        <strain evidence="1">JP3_13</strain>
    </source>
</reference>
<gene>
    <name evidence="1" type="ORF">CUN49_08555</name>
</gene>
<dbReference type="EMBL" id="PGTM01000106">
    <property type="protein sequence ID" value="PJF35834.1"/>
    <property type="molecule type" value="Genomic_DNA"/>
</dbReference>
<accession>A0A2M8PE62</accession>
<comment type="caution">
    <text evidence="1">The sequence shown here is derived from an EMBL/GenBank/DDBJ whole genome shotgun (WGS) entry which is preliminary data.</text>
</comment>
<name>A0A2M8PE62_9CHLR</name>
<protein>
    <submittedName>
        <fullName evidence="1">Uncharacterized protein</fullName>
    </submittedName>
</protein>
<proteinExistence type="predicted"/>
<evidence type="ECO:0000313" key="1">
    <source>
        <dbReference type="EMBL" id="PJF35834.1"/>
    </source>
</evidence>
<organism evidence="1 2">
    <name type="scientific">Candidatus Thermofonsia Clade 1 bacterium</name>
    <dbReference type="NCBI Taxonomy" id="2364210"/>
    <lineage>
        <taxon>Bacteria</taxon>
        <taxon>Bacillati</taxon>
        <taxon>Chloroflexota</taxon>
        <taxon>Candidatus Thermofontia</taxon>
        <taxon>Candidatus Thermofonsia Clade 1</taxon>
    </lineage>
</organism>
<evidence type="ECO:0000313" key="2">
    <source>
        <dbReference type="Proteomes" id="UP000229681"/>
    </source>
</evidence>